<reference evidence="3" key="1">
    <citation type="submission" date="2017-06" db="EMBL/GenBank/DDBJ databases">
        <title>Genome analysis of Fimbriiglobus ruber SP5, the first member of the order Planctomycetales with confirmed chitinolytic capability.</title>
        <authorList>
            <person name="Ravin N.V."/>
            <person name="Rakitin A.L."/>
            <person name="Ivanova A.A."/>
            <person name="Beletsky A.V."/>
            <person name="Kulichevskaya I.S."/>
            <person name="Mardanov A.V."/>
            <person name="Dedysh S.N."/>
        </authorList>
    </citation>
    <scope>NUCLEOTIDE SEQUENCE [LARGE SCALE GENOMIC DNA]</scope>
    <source>
        <strain evidence="3">SP5</strain>
    </source>
</reference>
<proteinExistence type="predicted"/>
<comment type="caution">
    <text evidence="2">The sequence shown here is derived from an EMBL/GenBank/DDBJ whole genome shotgun (WGS) entry which is preliminary data.</text>
</comment>
<dbReference type="AlphaFoldDB" id="A0A225DFI1"/>
<dbReference type="RefSeq" id="WP_088259001.1">
    <property type="nucleotide sequence ID" value="NZ_NIDE01000017.1"/>
</dbReference>
<organism evidence="2 3">
    <name type="scientific">Fimbriiglobus ruber</name>
    <dbReference type="NCBI Taxonomy" id="1908690"/>
    <lineage>
        <taxon>Bacteria</taxon>
        <taxon>Pseudomonadati</taxon>
        <taxon>Planctomycetota</taxon>
        <taxon>Planctomycetia</taxon>
        <taxon>Gemmatales</taxon>
        <taxon>Gemmataceae</taxon>
        <taxon>Fimbriiglobus</taxon>
    </lineage>
</organism>
<evidence type="ECO:0000313" key="2">
    <source>
        <dbReference type="EMBL" id="OWK35909.1"/>
    </source>
</evidence>
<keyword evidence="3" id="KW-1185">Reference proteome</keyword>
<keyword evidence="1" id="KW-0732">Signal</keyword>
<sequence>MRRIRGVLLGAVGGVGLALVASPSAPAAPDAAPAPTIESLIDKLGADGYTDREAAARELATRGTAALAALQRAATHPDPETRARAAAIAERLRRAADAEKLIDPKLVHLDHTNVPLATVVADLRAKTGIPLVLDAKIANPLRPITVHTGDVSAWEAVEAVRAAGGLHEVFHEDLAAMTPASAEETRRKRVSYAGPIQSVAAGVVPIILAEGAGPPLPGARTAGVRVLALPAAFPGNRVVRGAGQVVMNLDVTPLPGIRWDEVLAVRVTRAEDETGRPVVTSHRGSHAAENEFEGNVWFGGGRVVFGGNVYYGDPQPANRPNPRVVPVSLKTDDRAIRFLRVFEGAVVGEITLPNQPLATIENLAKTSGVVANLPYDTRVSLVDYKALPDGRVTIKVRTDTPNPWLMQRAGMRRAVIFGGDEIQAPGTVHTFKFLDAAGRPIPQPLIQTSSMNNDGLRQTADQEYVFPKRPDTGAPTTLVALGSKPVTVEIPFRLRDVPLP</sequence>
<dbReference type="EMBL" id="NIDE01000017">
    <property type="protein sequence ID" value="OWK35909.1"/>
    <property type="molecule type" value="Genomic_DNA"/>
</dbReference>
<evidence type="ECO:0000256" key="1">
    <source>
        <dbReference type="SAM" id="SignalP"/>
    </source>
</evidence>
<accession>A0A225DFI1</accession>
<protein>
    <submittedName>
        <fullName evidence="2">Uncharacterized protein</fullName>
    </submittedName>
</protein>
<evidence type="ECO:0000313" key="3">
    <source>
        <dbReference type="Proteomes" id="UP000214646"/>
    </source>
</evidence>
<feature type="chain" id="PRO_5011968356" evidence="1">
    <location>
        <begin position="28"/>
        <end position="500"/>
    </location>
</feature>
<feature type="signal peptide" evidence="1">
    <location>
        <begin position="1"/>
        <end position="27"/>
    </location>
</feature>
<name>A0A225DFI1_9BACT</name>
<gene>
    <name evidence="2" type="ORF">FRUB_08472</name>
</gene>
<dbReference type="OrthoDB" id="275829at2"/>
<dbReference type="Proteomes" id="UP000214646">
    <property type="component" value="Unassembled WGS sequence"/>
</dbReference>